<accession>A0A451CZ67</accession>
<dbReference type="InterPro" id="IPR045864">
    <property type="entry name" value="aa-tRNA-synth_II/BPL/LPL"/>
</dbReference>
<dbReference type="PROSITE" id="PS51733">
    <property type="entry name" value="BPL_LPL_CATALYTIC"/>
    <property type="match status" value="1"/>
</dbReference>
<dbReference type="OrthoDB" id="9807064at2"/>
<dbReference type="GO" id="GO:0004077">
    <property type="term" value="F:biotin--[biotin carboxyl-carrier protein] ligase activity"/>
    <property type="evidence" value="ECO:0007669"/>
    <property type="project" value="UniProtKB-EC"/>
</dbReference>
<evidence type="ECO:0000313" key="3">
    <source>
        <dbReference type="EMBL" id="VFP78687.1"/>
    </source>
</evidence>
<proteinExistence type="predicted"/>
<dbReference type="AlphaFoldDB" id="A0A451CZ67"/>
<evidence type="ECO:0000259" key="2">
    <source>
        <dbReference type="PROSITE" id="PS51733"/>
    </source>
</evidence>
<dbReference type="Pfam" id="PF03099">
    <property type="entry name" value="BPL_LplA_LipB"/>
    <property type="match status" value="1"/>
</dbReference>
<evidence type="ECO:0000313" key="4">
    <source>
        <dbReference type="Proteomes" id="UP000294364"/>
    </source>
</evidence>
<keyword evidence="1 3" id="KW-0436">Ligase</keyword>
<dbReference type="Proteomes" id="UP000294364">
    <property type="component" value="Chromosome"/>
</dbReference>
<dbReference type="RefSeq" id="WP_157991999.1">
    <property type="nucleotide sequence ID" value="NZ_LR217698.1"/>
</dbReference>
<dbReference type="Gene3D" id="1.10.10.10">
    <property type="entry name" value="Winged helix-like DNA-binding domain superfamily/Winged helix DNA-binding domain"/>
    <property type="match status" value="1"/>
</dbReference>
<dbReference type="InterPro" id="IPR004408">
    <property type="entry name" value="Biotin_CoA_COase_ligase"/>
</dbReference>
<dbReference type="GO" id="GO:0005737">
    <property type="term" value="C:cytoplasm"/>
    <property type="evidence" value="ECO:0007669"/>
    <property type="project" value="TreeGrafter"/>
</dbReference>
<feature type="domain" description="BPL/LPL catalytic" evidence="2">
    <location>
        <begin position="66"/>
        <end position="255"/>
    </location>
</feature>
<gene>
    <name evidence="3" type="primary">birA</name>
    <name evidence="3" type="ORF">ERCICURT3053_315</name>
</gene>
<dbReference type="CDD" id="cd16442">
    <property type="entry name" value="BPL"/>
    <property type="match status" value="1"/>
</dbReference>
<dbReference type="EMBL" id="LR217698">
    <property type="protein sequence ID" value="VFP78687.1"/>
    <property type="molecule type" value="Genomic_DNA"/>
</dbReference>
<evidence type="ECO:0000256" key="1">
    <source>
        <dbReference type="ARBA" id="ARBA00022598"/>
    </source>
</evidence>
<organism evidence="3 4">
    <name type="scientific">Candidatus Erwinia haradaeae</name>
    <dbReference type="NCBI Taxonomy" id="1922217"/>
    <lineage>
        <taxon>Bacteria</taxon>
        <taxon>Pseudomonadati</taxon>
        <taxon>Pseudomonadota</taxon>
        <taxon>Gammaproteobacteria</taxon>
        <taxon>Enterobacterales</taxon>
        <taxon>Erwiniaceae</taxon>
        <taxon>Erwinia</taxon>
    </lineage>
</organism>
<dbReference type="PANTHER" id="PTHR12835:SF5">
    <property type="entry name" value="BIOTIN--PROTEIN LIGASE"/>
    <property type="match status" value="1"/>
</dbReference>
<dbReference type="InterPro" id="IPR036388">
    <property type="entry name" value="WH-like_DNA-bd_sf"/>
</dbReference>
<reference evidence="3 4" key="1">
    <citation type="submission" date="2019-02" db="EMBL/GenBank/DDBJ databases">
        <authorList>
            <person name="Manzano-Marin A."/>
            <person name="Manzano-Marin A."/>
        </authorList>
    </citation>
    <scope>NUCLEOTIDE SEQUENCE [LARGE SCALE GENOMIC DNA]</scope>
    <source>
        <strain evidence="3 4">ErCicurtihirsuta</strain>
    </source>
</reference>
<dbReference type="EC" id="6.3.4.15" evidence="3"/>
<name>A0A451CZ67_9GAMM</name>
<dbReference type="Gene3D" id="3.30.930.10">
    <property type="entry name" value="Bira Bifunctional Protein, Domain 2"/>
    <property type="match status" value="1"/>
</dbReference>
<protein>
    <submittedName>
        <fullName evidence="3">Bifunctional ligase/repressor BirA, partial</fullName>
        <ecNumber evidence="3">6.3.4.15</ecNumber>
    </submittedName>
</protein>
<dbReference type="PANTHER" id="PTHR12835">
    <property type="entry name" value="BIOTIN PROTEIN LIGASE"/>
    <property type="match status" value="1"/>
</dbReference>
<dbReference type="SUPFAM" id="SSF55681">
    <property type="entry name" value="Class II aaRS and biotin synthetases"/>
    <property type="match status" value="1"/>
</dbReference>
<dbReference type="InterPro" id="IPR004143">
    <property type="entry name" value="BPL_LPL_catalytic"/>
</dbReference>
<dbReference type="NCBIfam" id="TIGR00121">
    <property type="entry name" value="birA_ligase"/>
    <property type="match status" value="1"/>
</dbReference>
<sequence length="289" mass="32943">MNNPIIPIKFIQILSDGQLHSREEFIHNLGIGLIDIYYYIQILKQMGINILTIRDQGYCLGFAMYLLDENIIQGEMTGGRLSVIPVIDSTNQYLLNSISKLKTGDVCIAEYQSMGHGRRSRPWFSSFGSNLYLSIYWRLKNNLVSTTYLSLIISLAISDIFRKIGASNIKVKWPNDIYLHNRKLAGVLIEIKNQPSQFLDLVIGIGINLNMYDQAQEIMRKYGGIDLQSVGINVDRNILSVLIINTMRNILIQFEQYGLSSFITPEIKKDSKINHLVSLLNKTSKSKYN</sequence>